<dbReference type="PROSITE" id="PS50088">
    <property type="entry name" value="ANK_REPEAT"/>
    <property type="match status" value="1"/>
</dbReference>
<dbReference type="Pfam" id="PF13962">
    <property type="entry name" value="PGG"/>
    <property type="match status" value="1"/>
</dbReference>
<dbReference type="InterPro" id="IPR036770">
    <property type="entry name" value="Ankyrin_rpt-contain_sf"/>
</dbReference>
<feature type="transmembrane region" description="Helical" evidence="2">
    <location>
        <begin position="483"/>
        <end position="506"/>
    </location>
</feature>
<feature type="transmembrane region" description="Helical" evidence="2">
    <location>
        <begin position="434"/>
        <end position="454"/>
    </location>
</feature>
<reference evidence="4" key="1">
    <citation type="submission" date="2020-03" db="EMBL/GenBank/DDBJ databases">
        <title>Castanea mollissima Vanexum genome sequencing.</title>
        <authorList>
            <person name="Staton M."/>
        </authorList>
    </citation>
    <scope>NUCLEOTIDE SEQUENCE</scope>
    <source>
        <tissue evidence="4">Leaf</tissue>
    </source>
</reference>
<dbReference type="PANTHER" id="PTHR24177:SF292">
    <property type="entry name" value="ANKYRIN REPEAT FAMILY PROTEIN-RELATED"/>
    <property type="match status" value="1"/>
</dbReference>
<dbReference type="GO" id="GO:0016020">
    <property type="term" value="C:membrane"/>
    <property type="evidence" value="ECO:0007669"/>
    <property type="project" value="TreeGrafter"/>
</dbReference>
<keyword evidence="2" id="KW-0472">Membrane</keyword>
<dbReference type="Proteomes" id="UP000737018">
    <property type="component" value="Unassembled WGS sequence"/>
</dbReference>
<evidence type="ECO:0000313" key="5">
    <source>
        <dbReference type="Proteomes" id="UP000737018"/>
    </source>
</evidence>
<sequence length="662" mass="74653">MKISLRHSCISSAIINYIVVFKRVQSTIKTKMSSQRNGEIEVTTAGRANLLPQSSMMDTSDGPMPMQEEVRLDVAELTTQPIPYEGERRKDYLSLCVPLYEAAIKGDWKAAKDVIDKDHGVVRAGITRKRETALHIAAAAKRTAFVKELVEHMEEEDLALKNKDENTAICFAAASGIVEIAEVMVKKNKNLTLIRGNQGKTPLYMAALFGHRDMVSYLYDVTDFESLTPEERISLLLGTISADLYDLALKILDRDTSLALARDANNETALHVLARKPSKIANKSQLGIWKRYINSCFKGIYHEDLMRTFAHQLVKKLWERVLQQQDSDISKLIKKPSRLLFDAAELDLIAAYKDGENNNILHLAGNLPPPSRLQIVSGAALQMQRELLWFKAVEKIVPPSYIKMRNSDEQTPKDLFTERHKDLLKEGEKWMKSTATSCMLVATLIATVVFAAIFTLPGGNNNDNGAPPPSLEEGAPLFLEKKWFLIFVISDAVALFSSAASIIMFLSILTSRYAENDFLVSLPARLMFGLSALFVSIATMSHYSLGNIFTFGLIQSAQHIGQENNIFEEELRNTDRMWIIHFSNSINTPFPIRILLREANWSDHRPKFKATVNFNGKELLAASSLRAVDIYIRYKAYMKLRLYNVREIRGRMFPPSLCRLAL</sequence>
<dbReference type="SUPFAM" id="SSF48403">
    <property type="entry name" value="Ankyrin repeat"/>
    <property type="match status" value="1"/>
</dbReference>
<keyword evidence="5" id="KW-1185">Reference proteome</keyword>
<dbReference type="Pfam" id="PF12796">
    <property type="entry name" value="Ank_2"/>
    <property type="match status" value="1"/>
</dbReference>
<proteinExistence type="predicted"/>
<dbReference type="PROSITE" id="PS50297">
    <property type="entry name" value="ANK_REP_REGION"/>
    <property type="match status" value="1"/>
</dbReference>
<evidence type="ECO:0000256" key="2">
    <source>
        <dbReference type="SAM" id="Phobius"/>
    </source>
</evidence>
<dbReference type="PANTHER" id="PTHR24177">
    <property type="entry name" value="CASKIN"/>
    <property type="match status" value="1"/>
</dbReference>
<evidence type="ECO:0000259" key="3">
    <source>
        <dbReference type="Pfam" id="PF13962"/>
    </source>
</evidence>
<feature type="transmembrane region" description="Helical" evidence="2">
    <location>
        <begin position="526"/>
        <end position="545"/>
    </location>
</feature>
<keyword evidence="2" id="KW-0812">Transmembrane</keyword>
<dbReference type="EMBL" id="JRKL02003812">
    <property type="protein sequence ID" value="KAF3954127.1"/>
    <property type="molecule type" value="Genomic_DNA"/>
</dbReference>
<dbReference type="InterPro" id="IPR002110">
    <property type="entry name" value="Ankyrin_rpt"/>
</dbReference>
<dbReference type="SMART" id="SM00248">
    <property type="entry name" value="ANK"/>
    <property type="match status" value="4"/>
</dbReference>
<gene>
    <name evidence="4" type="ORF">CMV_020489</name>
</gene>
<dbReference type="AlphaFoldDB" id="A0A8J4QLC6"/>
<accession>A0A8J4QLC6</accession>
<evidence type="ECO:0000313" key="4">
    <source>
        <dbReference type="EMBL" id="KAF3954127.1"/>
    </source>
</evidence>
<feature type="domain" description="PGG" evidence="3">
    <location>
        <begin position="428"/>
        <end position="541"/>
    </location>
</feature>
<dbReference type="OrthoDB" id="1925304at2759"/>
<keyword evidence="2" id="KW-1133">Transmembrane helix</keyword>
<keyword evidence="1" id="KW-0040">ANK repeat</keyword>
<protein>
    <recommendedName>
        <fullName evidence="3">PGG domain-containing protein</fullName>
    </recommendedName>
</protein>
<dbReference type="Gene3D" id="1.25.40.20">
    <property type="entry name" value="Ankyrin repeat-containing domain"/>
    <property type="match status" value="1"/>
</dbReference>
<organism evidence="4 5">
    <name type="scientific">Castanea mollissima</name>
    <name type="common">Chinese chestnut</name>
    <dbReference type="NCBI Taxonomy" id="60419"/>
    <lineage>
        <taxon>Eukaryota</taxon>
        <taxon>Viridiplantae</taxon>
        <taxon>Streptophyta</taxon>
        <taxon>Embryophyta</taxon>
        <taxon>Tracheophyta</taxon>
        <taxon>Spermatophyta</taxon>
        <taxon>Magnoliopsida</taxon>
        <taxon>eudicotyledons</taxon>
        <taxon>Gunneridae</taxon>
        <taxon>Pentapetalae</taxon>
        <taxon>rosids</taxon>
        <taxon>fabids</taxon>
        <taxon>Fagales</taxon>
        <taxon>Fagaceae</taxon>
        <taxon>Castanea</taxon>
    </lineage>
</organism>
<comment type="caution">
    <text evidence="4">The sequence shown here is derived from an EMBL/GenBank/DDBJ whole genome shotgun (WGS) entry which is preliminary data.</text>
</comment>
<evidence type="ECO:0000256" key="1">
    <source>
        <dbReference type="PROSITE-ProRule" id="PRU00023"/>
    </source>
</evidence>
<feature type="repeat" description="ANK" evidence="1">
    <location>
        <begin position="198"/>
        <end position="220"/>
    </location>
</feature>
<name>A0A8J4QLC6_9ROSI</name>
<dbReference type="InterPro" id="IPR026961">
    <property type="entry name" value="PGG_dom"/>
</dbReference>